<dbReference type="GO" id="GO:0004523">
    <property type="term" value="F:RNA-DNA hybrid ribonuclease activity"/>
    <property type="evidence" value="ECO:0007669"/>
    <property type="project" value="InterPro"/>
</dbReference>
<feature type="domain" description="RNase H type-1" evidence="1">
    <location>
        <begin position="71"/>
        <end position="192"/>
    </location>
</feature>
<dbReference type="AlphaFoldDB" id="A0A2P5B751"/>
<evidence type="ECO:0000259" key="1">
    <source>
        <dbReference type="Pfam" id="PF13456"/>
    </source>
</evidence>
<dbReference type="InterPro" id="IPR036397">
    <property type="entry name" value="RNaseH_sf"/>
</dbReference>
<dbReference type="GO" id="GO:0003676">
    <property type="term" value="F:nucleic acid binding"/>
    <property type="evidence" value="ECO:0007669"/>
    <property type="project" value="InterPro"/>
</dbReference>
<dbReference type="OrthoDB" id="1749524at2759"/>
<evidence type="ECO:0000313" key="3">
    <source>
        <dbReference type="Proteomes" id="UP000237000"/>
    </source>
</evidence>
<dbReference type="InParanoid" id="A0A2P5B751"/>
<dbReference type="CDD" id="cd06222">
    <property type="entry name" value="RNase_H_like"/>
    <property type="match status" value="1"/>
</dbReference>
<dbReference type="Proteomes" id="UP000237000">
    <property type="component" value="Unassembled WGS sequence"/>
</dbReference>
<proteinExistence type="predicted"/>
<reference evidence="3" key="1">
    <citation type="submission" date="2016-06" db="EMBL/GenBank/DDBJ databases">
        <title>Parallel loss of symbiosis genes in relatives of nitrogen-fixing non-legume Parasponia.</title>
        <authorList>
            <person name="Van Velzen R."/>
            <person name="Holmer R."/>
            <person name="Bu F."/>
            <person name="Rutten L."/>
            <person name="Van Zeijl A."/>
            <person name="Liu W."/>
            <person name="Santuari L."/>
            <person name="Cao Q."/>
            <person name="Sharma T."/>
            <person name="Shen D."/>
            <person name="Roswanjaya Y."/>
            <person name="Wardhani T."/>
            <person name="Kalhor M.S."/>
            <person name="Jansen J."/>
            <person name="Van den Hoogen J."/>
            <person name="Gungor B."/>
            <person name="Hartog M."/>
            <person name="Hontelez J."/>
            <person name="Verver J."/>
            <person name="Yang W.-C."/>
            <person name="Schijlen E."/>
            <person name="Repin R."/>
            <person name="Schilthuizen M."/>
            <person name="Schranz E."/>
            <person name="Heidstra R."/>
            <person name="Miyata K."/>
            <person name="Fedorova E."/>
            <person name="Kohlen W."/>
            <person name="Bisseling T."/>
            <person name="Smit S."/>
            <person name="Geurts R."/>
        </authorList>
    </citation>
    <scope>NUCLEOTIDE SEQUENCE [LARGE SCALE GENOMIC DNA]</scope>
    <source>
        <strain evidence="3">cv. RG33-2</strain>
    </source>
</reference>
<dbReference type="InterPro" id="IPR044730">
    <property type="entry name" value="RNase_H-like_dom_plant"/>
</dbReference>
<accession>A0A2P5B751</accession>
<dbReference type="Pfam" id="PF13456">
    <property type="entry name" value="RVT_3"/>
    <property type="match status" value="1"/>
</dbReference>
<protein>
    <submittedName>
        <fullName evidence="2">Ribonuclease H-like domain containing protein</fullName>
    </submittedName>
</protein>
<dbReference type="InterPro" id="IPR002156">
    <property type="entry name" value="RNaseH_domain"/>
</dbReference>
<dbReference type="SUPFAM" id="SSF53098">
    <property type="entry name" value="Ribonuclease H-like"/>
    <property type="match status" value="1"/>
</dbReference>
<dbReference type="PANTHER" id="PTHR47074:SF48">
    <property type="entry name" value="POLYNUCLEOTIDYL TRANSFERASE, RIBONUCLEASE H-LIKE SUPERFAMILY PROTEIN"/>
    <property type="match status" value="1"/>
</dbReference>
<name>A0A2P5B751_TREOI</name>
<dbReference type="InterPro" id="IPR012337">
    <property type="entry name" value="RNaseH-like_sf"/>
</dbReference>
<dbReference type="STRING" id="63057.A0A2P5B751"/>
<evidence type="ECO:0000313" key="2">
    <source>
        <dbReference type="EMBL" id="PON44613.1"/>
    </source>
</evidence>
<gene>
    <name evidence="2" type="ORF">TorRG33x02_330440</name>
</gene>
<dbReference type="EMBL" id="JXTC01000589">
    <property type="protein sequence ID" value="PON44613.1"/>
    <property type="molecule type" value="Genomic_DNA"/>
</dbReference>
<comment type="caution">
    <text evidence="2">The sequence shown here is derived from an EMBL/GenBank/DDBJ whole genome shotgun (WGS) entry which is preliminary data.</text>
</comment>
<organism evidence="2 3">
    <name type="scientific">Trema orientale</name>
    <name type="common">Charcoal tree</name>
    <name type="synonym">Celtis orientalis</name>
    <dbReference type="NCBI Taxonomy" id="63057"/>
    <lineage>
        <taxon>Eukaryota</taxon>
        <taxon>Viridiplantae</taxon>
        <taxon>Streptophyta</taxon>
        <taxon>Embryophyta</taxon>
        <taxon>Tracheophyta</taxon>
        <taxon>Spermatophyta</taxon>
        <taxon>Magnoliopsida</taxon>
        <taxon>eudicotyledons</taxon>
        <taxon>Gunneridae</taxon>
        <taxon>Pentapetalae</taxon>
        <taxon>rosids</taxon>
        <taxon>fabids</taxon>
        <taxon>Rosales</taxon>
        <taxon>Cannabaceae</taxon>
        <taxon>Trema</taxon>
    </lineage>
</organism>
<dbReference type="PANTHER" id="PTHR47074">
    <property type="entry name" value="BNAC02G40300D PROTEIN"/>
    <property type="match status" value="1"/>
</dbReference>
<sequence length="219" mass="24452">MPSKIFVVLWSERNYVVHREHAREPHLIADYANSFLQEFWNRIGKLPRGSSSEPRMACRWQAPPSGRLKLNVDASVRTGEGRIGIGDVIRDYWGVVVAAFSKTLVGIFSVDDAETLAVREGFSFVAQNGLYPSVVENDSLSTIQEITNYHLLAPNGLILANIKDLLLSVSCGSYRHVLHEGNIVAHMLATSAFQFPGDMFWVFSCSFFLSTFVLNDLVV</sequence>
<keyword evidence="3" id="KW-1185">Reference proteome</keyword>
<dbReference type="InterPro" id="IPR052929">
    <property type="entry name" value="RNase_H-like_EbsB-rel"/>
</dbReference>
<dbReference type="Gene3D" id="3.30.420.10">
    <property type="entry name" value="Ribonuclease H-like superfamily/Ribonuclease H"/>
    <property type="match status" value="1"/>
</dbReference>